<protein>
    <recommendedName>
        <fullName evidence="1">2EXR domain-containing protein</fullName>
    </recommendedName>
</protein>
<reference evidence="2 3" key="1">
    <citation type="journal article" date="2021" name="BMC Genomics">
        <title>Telomere-to-telomere genome assembly of asparaginase-producing Trichoderma simmonsii.</title>
        <authorList>
            <person name="Chung D."/>
            <person name="Kwon Y.M."/>
            <person name="Yang Y."/>
        </authorList>
    </citation>
    <scope>NUCLEOTIDE SEQUENCE [LARGE SCALE GENOMIC DNA]</scope>
    <source>
        <strain evidence="2 3">GH-Sj1</strain>
    </source>
</reference>
<proteinExistence type="predicted"/>
<organism evidence="2 3">
    <name type="scientific">Trichoderma simmonsii</name>
    <dbReference type="NCBI Taxonomy" id="1491479"/>
    <lineage>
        <taxon>Eukaryota</taxon>
        <taxon>Fungi</taxon>
        <taxon>Dikarya</taxon>
        <taxon>Ascomycota</taxon>
        <taxon>Pezizomycotina</taxon>
        <taxon>Sordariomycetes</taxon>
        <taxon>Hypocreomycetidae</taxon>
        <taxon>Hypocreales</taxon>
        <taxon>Hypocreaceae</taxon>
        <taxon>Trichoderma</taxon>
    </lineage>
</organism>
<name>A0A8G0LLD1_9HYPO</name>
<keyword evidence="3" id="KW-1185">Reference proteome</keyword>
<gene>
    <name evidence="2" type="ORF">H0G86_008751</name>
</gene>
<accession>A0A8G0LLD1</accession>
<dbReference type="EMBL" id="CP075867">
    <property type="protein sequence ID" value="QYT01726.1"/>
    <property type="molecule type" value="Genomic_DNA"/>
</dbReference>
<dbReference type="Proteomes" id="UP000826661">
    <property type="component" value="Chromosome IV"/>
</dbReference>
<sequence length="380" mass="43421">MVGPGLSYEPAMMEEPAAEFTPFSRLPAELRFKIWESVPRPTRVIGILPPAARWYRHHYRAIGTRTSAVVEEKDPLQRYNYRYIVQPKKHAIFPLLHACREARDLWKPHFFQPSRLFHASNITIRFDTPFISYDTDIFAVFDGWPPNGIPSDVFLDPRQADNGDQSLDGFIALDRSRIRNLALCEIPGDLTGFANAISIRQLPNLQTLTIMALGPDEKRKPESLASEGSGGDIAYSLPVLEMLAVDVQRIAADIHDIPPELVLNSPFLTDARLRHPIALSPSIRPLIRYKTFVLSLLWHELREPNAVGAITESWWEYTEYLFSNRMDDDEECPLSLPGCGVHGHTKRELLEWAPKFEVNYKLLCATEWRDELRNIGIVRP</sequence>
<evidence type="ECO:0000313" key="3">
    <source>
        <dbReference type="Proteomes" id="UP000826661"/>
    </source>
</evidence>
<dbReference type="PANTHER" id="PTHR35910:SF1">
    <property type="entry name" value="2EXR DOMAIN-CONTAINING PROTEIN"/>
    <property type="match status" value="1"/>
</dbReference>
<dbReference type="PANTHER" id="PTHR35910">
    <property type="entry name" value="2EXR DOMAIN-CONTAINING PROTEIN"/>
    <property type="match status" value="1"/>
</dbReference>
<feature type="domain" description="2EXR" evidence="1">
    <location>
        <begin position="20"/>
        <end position="113"/>
    </location>
</feature>
<evidence type="ECO:0000259" key="1">
    <source>
        <dbReference type="Pfam" id="PF20150"/>
    </source>
</evidence>
<dbReference type="InterPro" id="IPR045518">
    <property type="entry name" value="2EXR"/>
</dbReference>
<evidence type="ECO:0000313" key="2">
    <source>
        <dbReference type="EMBL" id="QYT01726.1"/>
    </source>
</evidence>
<dbReference type="Pfam" id="PF20150">
    <property type="entry name" value="2EXR"/>
    <property type="match status" value="1"/>
</dbReference>
<dbReference type="AlphaFoldDB" id="A0A8G0LLD1"/>